<dbReference type="PANTHER" id="PTHR43794:SF11">
    <property type="entry name" value="AMIDOHYDROLASE-RELATED DOMAIN-CONTAINING PROTEIN"/>
    <property type="match status" value="1"/>
</dbReference>
<dbReference type="InterPro" id="IPR050287">
    <property type="entry name" value="MTA/SAH_deaminase"/>
</dbReference>
<dbReference type="STRING" id="1176587.A8C56_19075"/>
<evidence type="ECO:0000259" key="2">
    <source>
        <dbReference type="Pfam" id="PF01979"/>
    </source>
</evidence>
<keyword evidence="4" id="KW-1185">Reference proteome</keyword>
<evidence type="ECO:0000313" key="4">
    <source>
        <dbReference type="Proteomes" id="UP000077667"/>
    </source>
</evidence>
<proteinExistence type="predicted"/>
<accession>A0A1A9IBF3</accession>
<organism evidence="3 4">
    <name type="scientific">Niabella ginsenosidivorans</name>
    <dbReference type="NCBI Taxonomy" id="1176587"/>
    <lineage>
        <taxon>Bacteria</taxon>
        <taxon>Pseudomonadati</taxon>
        <taxon>Bacteroidota</taxon>
        <taxon>Chitinophagia</taxon>
        <taxon>Chitinophagales</taxon>
        <taxon>Chitinophagaceae</taxon>
        <taxon>Niabella</taxon>
    </lineage>
</organism>
<dbReference type="Proteomes" id="UP000077667">
    <property type="component" value="Chromosome"/>
</dbReference>
<dbReference type="PANTHER" id="PTHR43794">
    <property type="entry name" value="AMINOHYDROLASE SSNA-RELATED"/>
    <property type="match status" value="1"/>
</dbReference>
<dbReference type="Pfam" id="PF01979">
    <property type="entry name" value="Amidohydro_1"/>
    <property type="match status" value="1"/>
</dbReference>
<name>A0A1A9IBF3_9BACT</name>
<sequence>MTTISPKNQIKIKPTQLFDGYRITEEDVLILTQEGTVEAVVHQSEAGDDIKKVDGLLSPGFINCHCHLELSHMQGMIPEHTGLLQFVNQVVRQRDAPADEIAAAIEKAEAAMIKNGIVAVGDICNTADTLFQKEKNNLYYHNFIEVIGFEPGLADEAFKTYKMVYDGYQKVFPPQQLSLTPHAPYSVSTPLWKLLAQFPGNHLLSIHNQETPDENEWFINGGGGFKALYERLQLKQSPIAPTGKTSIQTYADYLQKEQQLLLIHNTCTDAEDVRYIQDRFPLVFWCLCPNANYYISNRLPDIPMMLEQNAQLVLGTDSLASNYGLSIRGEMQRIQQHFPQITVEQMLPWATLNGARALQIDDLYGSFEKGKRPGAVLISGDTVMLLSKSNV</sequence>
<dbReference type="GO" id="GO:0016787">
    <property type="term" value="F:hydrolase activity"/>
    <property type="evidence" value="ECO:0007669"/>
    <property type="project" value="UniProtKB-KW"/>
</dbReference>
<dbReference type="EMBL" id="CP015772">
    <property type="protein sequence ID" value="ANH84062.1"/>
    <property type="molecule type" value="Genomic_DNA"/>
</dbReference>
<protein>
    <submittedName>
        <fullName evidence="3">Amidohydrolase</fullName>
    </submittedName>
</protein>
<feature type="domain" description="Amidohydrolase-related" evidence="2">
    <location>
        <begin position="57"/>
        <end position="380"/>
    </location>
</feature>
<dbReference type="InterPro" id="IPR032466">
    <property type="entry name" value="Metal_Hydrolase"/>
</dbReference>
<dbReference type="OrthoDB" id="9807210at2"/>
<keyword evidence="1 3" id="KW-0378">Hydrolase</keyword>
<dbReference type="KEGG" id="nia:A8C56_19075"/>
<dbReference type="AlphaFoldDB" id="A0A1A9IBF3"/>
<dbReference type="SUPFAM" id="SSF51556">
    <property type="entry name" value="Metallo-dependent hydrolases"/>
    <property type="match status" value="1"/>
</dbReference>
<gene>
    <name evidence="3" type="ORF">A8C56_19075</name>
</gene>
<reference evidence="3 4" key="1">
    <citation type="submission" date="2016-05" db="EMBL/GenBank/DDBJ databases">
        <title>Niabella ginsenosidivorans BS26 whole genome sequencing.</title>
        <authorList>
            <person name="Im W.T."/>
            <person name="Siddiqi M.Z."/>
        </authorList>
    </citation>
    <scope>NUCLEOTIDE SEQUENCE [LARGE SCALE GENOMIC DNA]</scope>
    <source>
        <strain evidence="3 4">BS26</strain>
    </source>
</reference>
<dbReference type="Gene3D" id="3.20.20.140">
    <property type="entry name" value="Metal-dependent hydrolases"/>
    <property type="match status" value="1"/>
</dbReference>
<dbReference type="InterPro" id="IPR006680">
    <property type="entry name" value="Amidohydro-rel"/>
</dbReference>
<evidence type="ECO:0000256" key="1">
    <source>
        <dbReference type="ARBA" id="ARBA00022801"/>
    </source>
</evidence>
<evidence type="ECO:0000313" key="3">
    <source>
        <dbReference type="EMBL" id="ANH84062.1"/>
    </source>
</evidence>